<evidence type="ECO:0000313" key="19">
    <source>
        <dbReference type="Proteomes" id="UP000242501"/>
    </source>
</evidence>
<evidence type="ECO:0000256" key="4">
    <source>
        <dbReference type="ARBA" id="ARBA00022519"/>
    </source>
</evidence>
<keyword evidence="6" id="KW-0677">Repeat</keyword>
<dbReference type="InterPro" id="IPR044751">
    <property type="entry name" value="Ion_transp-like_CBS"/>
</dbReference>
<keyword evidence="5 14" id="KW-0812">Transmembrane</keyword>
<dbReference type="Proteomes" id="UP000242501">
    <property type="component" value="Unassembled WGS sequence"/>
</dbReference>
<evidence type="ECO:0000256" key="5">
    <source>
        <dbReference type="ARBA" id="ARBA00022692"/>
    </source>
</evidence>
<dbReference type="EMBL" id="FMYL01000008">
    <property type="protein sequence ID" value="SDC04204.1"/>
    <property type="molecule type" value="Genomic_DNA"/>
</dbReference>
<dbReference type="Gene3D" id="3.10.580.10">
    <property type="entry name" value="CBS-domain"/>
    <property type="match status" value="1"/>
</dbReference>
<keyword evidence="9 14" id="KW-0472">Membrane</keyword>
<gene>
    <name evidence="18" type="ORF">SAMN05421733_10862</name>
</gene>
<evidence type="ECO:0000256" key="1">
    <source>
        <dbReference type="ARBA" id="ARBA00004429"/>
    </source>
</evidence>
<evidence type="ECO:0000256" key="11">
    <source>
        <dbReference type="ARBA" id="ARBA00038280"/>
    </source>
</evidence>
<dbReference type="AlphaFoldDB" id="A0A1G6ICI4"/>
<dbReference type="SUPFAM" id="SSF56176">
    <property type="entry name" value="FAD-binding/transporter-associated domain-like"/>
    <property type="match status" value="1"/>
</dbReference>
<dbReference type="CDD" id="cd04590">
    <property type="entry name" value="CBS_pair_CorC_HlyC_assoc"/>
    <property type="match status" value="1"/>
</dbReference>
<dbReference type="InterPro" id="IPR046342">
    <property type="entry name" value="CBS_dom_sf"/>
</dbReference>
<proteinExistence type="inferred from homology"/>
<comment type="subcellular location">
    <subcellularLocation>
        <location evidence="1">Cell inner membrane</location>
        <topology evidence="1">Multi-pass membrane protein</topology>
    </subcellularLocation>
</comment>
<dbReference type="Pfam" id="PF03471">
    <property type="entry name" value="CorC_HlyC"/>
    <property type="match status" value="1"/>
</dbReference>
<dbReference type="GO" id="GO:0050660">
    <property type="term" value="F:flavin adenine dinucleotide binding"/>
    <property type="evidence" value="ECO:0007669"/>
    <property type="project" value="InterPro"/>
</dbReference>
<evidence type="ECO:0000256" key="12">
    <source>
        <dbReference type="ARBA" id="ARBA00039818"/>
    </source>
</evidence>
<evidence type="ECO:0000259" key="16">
    <source>
        <dbReference type="PROSITE" id="PS51371"/>
    </source>
</evidence>
<dbReference type="PROSITE" id="PS51846">
    <property type="entry name" value="CNNM"/>
    <property type="match status" value="1"/>
</dbReference>
<evidence type="ECO:0000256" key="10">
    <source>
        <dbReference type="ARBA" id="ARBA00037177"/>
    </source>
</evidence>
<name>A0A1G6ICI4_9GAMM</name>
<evidence type="ECO:0000256" key="9">
    <source>
        <dbReference type="ARBA" id="ARBA00023136"/>
    </source>
</evidence>
<feature type="domain" description="CBS" evidence="16">
    <location>
        <begin position="284"/>
        <end position="344"/>
    </location>
</feature>
<reference evidence="19" key="1">
    <citation type="submission" date="2016-09" db="EMBL/GenBank/DDBJ databases">
        <authorList>
            <person name="Varghese N."/>
            <person name="Submissions S."/>
        </authorList>
    </citation>
    <scope>NUCLEOTIDE SEQUENCE [LARGE SCALE GENOMIC DNA]</scope>
    <source>
        <strain evidence="19">ANC 4422</strain>
    </source>
</reference>
<dbReference type="GO" id="GO:0005886">
    <property type="term" value="C:plasma membrane"/>
    <property type="evidence" value="ECO:0007669"/>
    <property type="project" value="UniProtKB-SubCell"/>
</dbReference>
<organism evidence="18 19">
    <name type="scientific">Acinetobacter boissieri</name>
    <dbReference type="NCBI Taxonomy" id="1219383"/>
    <lineage>
        <taxon>Bacteria</taxon>
        <taxon>Pseudomonadati</taxon>
        <taxon>Pseudomonadota</taxon>
        <taxon>Gammaproteobacteria</taxon>
        <taxon>Moraxellales</taxon>
        <taxon>Moraxellaceae</taxon>
        <taxon>Acinetobacter</taxon>
    </lineage>
</organism>
<evidence type="ECO:0000256" key="8">
    <source>
        <dbReference type="ARBA" id="ARBA00023122"/>
    </source>
</evidence>
<evidence type="ECO:0000256" key="3">
    <source>
        <dbReference type="ARBA" id="ARBA00022475"/>
    </source>
</evidence>
<dbReference type="SMART" id="SM01091">
    <property type="entry name" value="CorC_HlyC"/>
    <property type="match status" value="1"/>
</dbReference>
<dbReference type="InterPro" id="IPR005170">
    <property type="entry name" value="Transptr-assoc_dom"/>
</dbReference>
<protein>
    <recommendedName>
        <fullName evidence="12">Polyamine export protein</fullName>
    </recommendedName>
</protein>
<comment type="function">
    <text evidence="10">Involved in cadaverine and putrescine tolerance in stationary phase. May facilitate the efflux of both cadaverine and putrescine from the cytoplasm, reducing potentially toxic levels under certain stress conditions.</text>
</comment>
<feature type="transmembrane region" description="Helical" evidence="15">
    <location>
        <begin position="134"/>
        <end position="156"/>
    </location>
</feature>
<sequence length="442" mass="49819">MTFFQSMMVMGILMIGGGFLALAEIALAGARKVKLKILAESGDERAQKVLDVQAQSADFFAASQIGLNAAAILGGIVAEPAFRSFFADFLYQFFVGAWIEKAAFGLSFLVVTMAFILFADFMPKRLAMIAPEKIALAVINPTLIYVKICTPLAWVINAISNLLFRLFKVNTIREDNVTFDDIAAVMEAGAQAGVLLKQERHFIENVFELEERTVPSSMTTRENIVFFTPNEPEDSIRQKLATYPFSKFLVCNETIDQTIGYVDAKDLLVRILNNQKLNQLNETTIRSVLTIPDTLTLSELLDRFRASKETLAVVINEYAWVVGVISLNDIMSTVMGDWVTPMDEVQQIIKRDNHSWLIEGSTPIEDMKHALDLDELPDEENYETVAGFMMYKLRKVPRPADFVEFDHFKFEVVDVDHYKIDQLLVTRLSVINENLIIPNKTD</sequence>
<dbReference type="Pfam" id="PF00571">
    <property type="entry name" value="CBS"/>
    <property type="match status" value="1"/>
</dbReference>
<dbReference type="Gene3D" id="3.30.465.10">
    <property type="match status" value="1"/>
</dbReference>
<evidence type="ECO:0000256" key="13">
    <source>
        <dbReference type="PROSITE-ProRule" id="PRU00703"/>
    </source>
</evidence>
<keyword evidence="8 13" id="KW-0129">CBS domain</keyword>
<evidence type="ECO:0000313" key="18">
    <source>
        <dbReference type="EMBL" id="SDC04204.1"/>
    </source>
</evidence>
<dbReference type="PANTHER" id="PTHR22777">
    <property type="entry name" value="HEMOLYSIN-RELATED"/>
    <property type="match status" value="1"/>
</dbReference>
<dbReference type="InterPro" id="IPR000644">
    <property type="entry name" value="CBS_dom"/>
</dbReference>
<keyword evidence="2" id="KW-0813">Transport</keyword>
<evidence type="ECO:0000256" key="14">
    <source>
        <dbReference type="PROSITE-ProRule" id="PRU01193"/>
    </source>
</evidence>
<dbReference type="SUPFAM" id="SSF54631">
    <property type="entry name" value="CBS-domain pair"/>
    <property type="match status" value="1"/>
</dbReference>
<evidence type="ECO:0000256" key="7">
    <source>
        <dbReference type="ARBA" id="ARBA00022989"/>
    </source>
</evidence>
<dbReference type="InterPro" id="IPR036318">
    <property type="entry name" value="FAD-bd_PCMH-like_sf"/>
</dbReference>
<feature type="domain" description="CNNM transmembrane" evidence="17">
    <location>
        <begin position="1"/>
        <end position="199"/>
    </location>
</feature>
<dbReference type="Pfam" id="PF01595">
    <property type="entry name" value="CNNM"/>
    <property type="match status" value="1"/>
</dbReference>
<keyword evidence="4" id="KW-0997">Cell inner membrane</keyword>
<keyword evidence="19" id="KW-1185">Reference proteome</keyword>
<dbReference type="OrthoDB" id="9797674at2"/>
<dbReference type="PROSITE" id="PS51371">
    <property type="entry name" value="CBS"/>
    <property type="match status" value="2"/>
</dbReference>
<accession>A0A1G6ICI4</accession>
<evidence type="ECO:0000256" key="2">
    <source>
        <dbReference type="ARBA" id="ARBA00022448"/>
    </source>
</evidence>
<keyword evidence="7 14" id="KW-1133">Transmembrane helix</keyword>
<evidence type="ECO:0000256" key="6">
    <source>
        <dbReference type="ARBA" id="ARBA00022737"/>
    </source>
</evidence>
<dbReference type="InterPro" id="IPR002550">
    <property type="entry name" value="CNNM"/>
</dbReference>
<feature type="transmembrane region" description="Helical" evidence="15">
    <location>
        <begin position="102"/>
        <end position="122"/>
    </location>
</feature>
<evidence type="ECO:0000259" key="17">
    <source>
        <dbReference type="PROSITE" id="PS51846"/>
    </source>
</evidence>
<dbReference type="InterPro" id="IPR016169">
    <property type="entry name" value="FAD-bd_PCMH_sub2"/>
</dbReference>
<keyword evidence="3" id="KW-1003">Cell membrane</keyword>
<evidence type="ECO:0000256" key="15">
    <source>
        <dbReference type="SAM" id="Phobius"/>
    </source>
</evidence>
<comment type="similarity">
    <text evidence="11">Belongs to the UPF0053 family. PaeA subfamily.</text>
</comment>
<dbReference type="RefSeq" id="WP_092748883.1">
    <property type="nucleotide sequence ID" value="NZ_FMYL01000008.1"/>
</dbReference>
<feature type="domain" description="CBS" evidence="16">
    <location>
        <begin position="218"/>
        <end position="277"/>
    </location>
</feature>
<dbReference type="PANTHER" id="PTHR22777:SF16">
    <property type="entry name" value="POLYAMINE EXPORT PROTEIN"/>
    <property type="match status" value="1"/>
</dbReference>
<dbReference type="STRING" id="1219383.SAMN05421733_10862"/>